<feature type="transmembrane region" description="Helical" evidence="1">
    <location>
        <begin position="122"/>
        <end position="145"/>
    </location>
</feature>
<organism evidence="2 3">
    <name type="scientific">Blautia obeum</name>
    <dbReference type="NCBI Taxonomy" id="40520"/>
    <lineage>
        <taxon>Bacteria</taxon>
        <taxon>Bacillati</taxon>
        <taxon>Bacillota</taxon>
        <taxon>Clostridia</taxon>
        <taxon>Lachnospirales</taxon>
        <taxon>Lachnospiraceae</taxon>
        <taxon>Blautia</taxon>
    </lineage>
</organism>
<feature type="transmembrane region" description="Helical" evidence="1">
    <location>
        <begin position="12"/>
        <end position="30"/>
    </location>
</feature>
<dbReference type="PANTHER" id="PTHR34989:SF1">
    <property type="entry name" value="PROTEIN HDED"/>
    <property type="match status" value="1"/>
</dbReference>
<accession>A0A367G3C0</accession>
<keyword evidence="1" id="KW-1133">Transmembrane helix</keyword>
<keyword evidence="1" id="KW-0472">Membrane</keyword>
<dbReference type="GO" id="GO:0005886">
    <property type="term" value="C:plasma membrane"/>
    <property type="evidence" value="ECO:0007669"/>
    <property type="project" value="TreeGrafter"/>
</dbReference>
<evidence type="ECO:0000313" key="3">
    <source>
        <dbReference type="Proteomes" id="UP000253208"/>
    </source>
</evidence>
<sequence length="184" mass="20501">MDDLKQLKLVKNIYIVMSLLFCVLGIFLMARPKSSVKMLCVLMGIMLILYGAIKISGYFTRDAFCLAFQFDLAFGILLMAVGVILIARKNFAVDLIFSVFGILILADALFKIQMSVDAKRFGLALWWQILLIALVTGVIGVLVFIRPFEAAAMMMVLVGFSILLEGILNLWVGILTIKIIKSRL</sequence>
<gene>
    <name evidence="2" type="ORF">C4886_04705</name>
</gene>
<dbReference type="PANTHER" id="PTHR34989">
    <property type="entry name" value="PROTEIN HDED"/>
    <property type="match status" value="1"/>
</dbReference>
<dbReference type="EMBL" id="PSQG01000005">
    <property type="protein sequence ID" value="RCH45212.1"/>
    <property type="molecule type" value="Genomic_DNA"/>
</dbReference>
<evidence type="ECO:0000313" key="2">
    <source>
        <dbReference type="EMBL" id="RCH45212.1"/>
    </source>
</evidence>
<dbReference type="InterPro" id="IPR005325">
    <property type="entry name" value="DUF308_memb"/>
</dbReference>
<evidence type="ECO:0008006" key="4">
    <source>
        <dbReference type="Google" id="ProtNLM"/>
    </source>
</evidence>
<dbReference type="Proteomes" id="UP000253208">
    <property type="component" value="Unassembled WGS sequence"/>
</dbReference>
<feature type="transmembrane region" description="Helical" evidence="1">
    <location>
        <begin position="36"/>
        <end position="53"/>
    </location>
</feature>
<protein>
    <recommendedName>
        <fullName evidence="4">Acid-resistance membrane protein</fullName>
    </recommendedName>
</protein>
<name>A0A367G3C0_9FIRM</name>
<dbReference type="Pfam" id="PF03729">
    <property type="entry name" value="DUF308"/>
    <property type="match status" value="2"/>
</dbReference>
<evidence type="ECO:0000256" key="1">
    <source>
        <dbReference type="SAM" id="Phobius"/>
    </source>
</evidence>
<dbReference type="AlphaFoldDB" id="A0A367G3C0"/>
<proteinExistence type="predicted"/>
<keyword evidence="1" id="KW-0812">Transmembrane</keyword>
<reference evidence="2 3" key="1">
    <citation type="submission" date="2018-02" db="EMBL/GenBank/DDBJ databases">
        <title>Complete genome sequencing of Faecalibacterium prausnitzii strains isolated from the human gut.</title>
        <authorList>
            <person name="Fitzgerald B.C."/>
            <person name="Shkoporov A.N."/>
            <person name="Ross P.R."/>
            <person name="Hill C."/>
        </authorList>
    </citation>
    <scope>NUCLEOTIDE SEQUENCE [LARGE SCALE GENOMIC DNA]</scope>
    <source>
        <strain evidence="2 3">APC942/31-1</strain>
    </source>
</reference>
<dbReference type="InterPro" id="IPR052712">
    <property type="entry name" value="Acid_resist_chaperone_HdeD"/>
</dbReference>
<feature type="transmembrane region" description="Helical" evidence="1">
    <location>
        <begin position="91"/>
        <end position="110"/>
    </location>
</feature>
<comment type="caution">
    <text evidence="2">The sequence shown here is derived from an EMBL/GenBank/DDBJ whole genome shotgun (WGS) entry which is preliminary data.</text>
</comment>
<feature type="transmembrane region" description="Helical" evidence="1">
    <location>
        <begin position="151"/>
        <end position="177"/>
    </location>
</feature>
<dbReference type="RefSeq" id="WP_015526279.1">
    <property type="nucleotide sequence ID" value="NZ_PSQG01000005.1"/>
</dbReference>
<feature type="transmembrane region" description="Helical" evidence="1">
    <location>
        <begin position="65"/>
        <end position="85"/>
    </location>
</feature>